<comment type="similarity">
    <text evidence="3">Belongs to the Maf family.</text>
</comment>
<proteinExistence type="inferred from homology"/>
<dbReference type="EC" id="3.6.1.9" evidence="3"/>
<comment type="catalytic activity">
    <reaction evidence="3">
        <text>a 2'-deoxyribonucleoside 5'-triphosphate + H2O = a 2'-deoxyribonucleoside 5'-phosphate + diphosphate + H(+)</text>
        <dbReference type="Rhea" id="RHEA:44644"/>
        <dbReference type="ChEBI" id="CHEBI:15377"/>
        <dbReference type="ChEBI" id="CHEBI:15378"/>
        <dbReference type="ChEBI" id="CHEBI:33019"/>
        <dbReference type="ChEBI" id="CHEBI:61560"/>
        <dbReference type="ChEBI" id="CHEBI:65317"/>
        <dbReference type="EC" id="3.6.1.9"/>
    </reaction>
</comment>
<evidence type="ECO:0000256" key="1">
    <source>
        <dbReference type="ARBA" id="ARBA00001968"/>
    </source>
</evidence>
<dbReference type="Gene3D" id="3.90.950.10">
    <property type="match status" value="1"/>
</dbReference>
<dbReference type="AlphaFoldDB" id="A0A524RLF9"/>
<dbReference type="InterPro" id="IPR003697">
    <property type="entry name" value="Maf-like"/>
</dbReference>
<evidence type="ECO:0000256" key="3">
    <source>
        <dbReference type="HAMAP-Rule" id="MF_00528"/>
    </source>
</evidence>
<comment type="catalytic activity">
    <reaction evidence="3">
        <text>a ribonucleoside 5'-triphosphate + H2O = a ribonucleoside 5'-phosphate + diphosphate + H(+)</text>
        <dbReference type="Rhea" id="RHEA:23996"/>
        <dbReference type="ChEBI" id="CHEBI:15377"/>
        <dbReference type="ChEBI" id="CHEBI:15378"/>
        <dbReference type="ChEBI" id="CHEBI:33019"/>
        <dbReference type="ChEBI" id="CHEBI:58043"/>
        <dbReference type="ChEBI" id="CHEBI:61557"/>
        <dbReference type="EC" id="3.6.1.9"/>
    </reaction>
</comment>
<dbReference type="PIRSF" id="PIRSF006305">
    <property type="entry name" value="Maf"/>
    <property type="match status" value="1"/>
</dbReference>
<evidence type="ECO:0000313" key="4">
    <source>
        <dbReference type="EMBL" id="TGG90909.1"/>
    </source>
</evidence>
<accession>A0A524RLF9</accession>
<reference evidence="4 5" key="1">
    <citation type="journal article" date="2019" name="mSystems">
        <title>Life at home and on the roam: Genomic adaptions reflect the dual lifestyle of an intracellular, facultative symbiont.</title>
        <authorList>
            <person name="Burgsdorf I."/>
        </authorList>
    </citation>
    <scope>NUCLEOTIDE SEQUENCE [LARGE SCALE GENOMIC DNA]</scope>
    <source>
        <strain evidence="4">277cV</strain>
    </source>
</reference>
<name>A0A524RLF9_9CHRO</name>
<keyword evidence="2 3" id="KW-0378">Hydrolase</keyword>
<dbReference type="PANTHER" id="PTHR43213:SF5">
    <property type="entry name" value="BIFUNCTIONAL DTTP_UTP PYROPHOSPHATASE_METHYLTRANSFERASE PROTEIN-RELATED"/>
    <property type="match status" value="1"/>
</dbReference>
<dbReference type="HAMAP" id="MF_00528">
    <property type="entry name" value="Maf"/>
    <property type="match status" value="1"/>
</dbReference>
<dbReference type="GO" id="GO:0005737">
    <property type="term" value="C:cytoplasm"/>
    <property type="evidence" value="ECO:0007669"/>
    <property type="project" value="UniProtKB-SubCell"/>
</dbReference>
<feature type="active site" description="Proton acceptor" evidence="3">
    <location>
        <position position="75"/>
    </location>
</feature>
<evidence type="ECO:0000313" key="5">
    <source>
        <dbReference type="Proteomes" id="UP000317990"/>
    </source>
</evidence>
<gene>
    <name evidence="4" type="ORF">ERJ67_09380</name>
</gene>
<comment type="function">
    <text evidence="3">Nucleoside triphosphate pyrophosphatase. May have a dual role in cell division arrest and in preventing the incorporation of modified nucleotides into cellular nucleic acids.</text>
</comment>
<dbReference type="CDD" id="cd00555">
    <property type="entry name" value="Maf"/>
    <property type="match status" value="1"/>
</dbReference>
<dbReference type="NCBIfam" id="TIGR00172">
    <property type="entry name" value="maf"/>
    <property type="match status" value="1"/>
</dbReference>
<dbReference type="GO" id="GO:0047429">
    <property type="term" value="F:nucleoside triphosphate diphosphatase activity"/>
    <property type="evidence" value="ECO:0007669"/>
    <property type="project" value="UniProtKB-EC"/>
</dbReference>
<protein>
    <recommendedName>
        <fullName evidence="3">Nucleoside triphosphate pyrophosphatase</fullName>
        <ecNumber evidence="3">3.6.1.9</ecNumber>
    </recommendedName>
    <alternativeName>
        <fullName evidence="3">Nucleotide pyrophosphatase</fullName>
        <shortName evidence="3">Nucleotide PPase</shortName>
    </alternativeName>
</protein>
<dbReference type="EMBL" id="SRMO01000084">
    <property type="protein sequence ID" value="TGG90909.1"/>
    <property type="molecule type" value="Genomic_DNA"/>
</dbReference>
<dbReference type="GO" id="GO:0009117">
    <property type="term" value="P:nucleotide metabolic process"/>
    <property type="evidence" value="ECO:0007669"/>
    <property type="project" value="UniProtKB-KW"/>
</dbReference>
<dbReference type="InterPro" id="IPR029001">
    <property type="entry name" value="ITPase-like_fam"/>
</dbReference>
<dbReference type="PANTHER" id="PTHR43213">
    <property type="entry name" value="BIFUNCTIONAL DTTP/UTP PYROPHOSPHATASE/METHYLTRANSFERASE PROTEIN-RELATED"/>
    <property type="match status" value="1"/>
</dbReference>
<organism evidence="4 5">
    <name type="scientific">Aphanocapsa feldmannii 277cV</name>
    <dbReference type="NCBI Taxonomy" id="2507553"/>
    <lineage>
        <taxon>Bacteria</taxon>
        <taxon>Bacillati</taxon>
        <taxon>Cyanobacteriota</taxon>
        <taxon>Cyanophyceae</taxon>
        <taxon>Oscillatoriophycideae</taxon>
        <taxon>Chroococcales</taxon>
        <taxon>Microcystaceae</taxon>
        <taxon>Aphanocapsa</taxon>
    </lineage>
</organism>
<keyword evidence="3" id="KW-0963">Cytoplasm</keyword>
<comment type="caution">
    <text evidence="3">Lacks conserved residue(s) required for the propagation of feature annotation.</text>
</comment>
<sequence length="202" mass="21475">MVATSLDLVLASASPARRRLLLQARIPHRVEVSGFDEAGVSIGEPKGLVTALAQGKAVAVQRRLGLVGPLVLGCDSVLVLDAEIHGKPKDAAEALERWQRMRGSHGELHTGHCLVDTVSGRHWNTDVVTRVHFADVDDATLAAYVASGEPLHCAGAFALEGRGGLLVRRLEGCHSNVIGLSLPWLGRTLLQAGVDPEQLWGP</sequence>
<comment type="caution">
    <text evidence="4">The sequence shown here is derived from an EMBL/GenBank/DDBJ whole genome shotgun (WGS) entry which is preliminary data.</text>
</comment>
<dbReference type="Pfam" id="PF02545">
    <property type="entry name" value="Maf"/>
    <property type="match status" value="1"/>
</dbReference>
<comment type="cofactor">
    <cofactor evidence="1 3">
        <name>a divalent metal cation</name>
        <dbReference type="ChEBI" id="CHEBI:60240"/>
    </cofactor>
</comment>
<dbReference type="Proteomes" id="UP000317990">
    <property type="component" value="Unassembled WGS sequence"/>
</dbReference>
<keyword evidence="3" id="KW-0546">Nucleotide metabolism</keyword>
<dbReference type="SUPFAM" id="SSF52972">
    <property type="entry name" value="ITPase-like"/>
    <property type="match status" value="1"/>
</dbReference>
<evidence type="ECO:0000256" key="2">
    <source>
        <dbReference type="ARBA" id="ARBA00022801"/>
    </source>
</evidence>
<comment type="subcellular location">
    <subcellularLocation>
        <location evidence="3">Cytoplasm</location>
    </subcellularLocation>
</comment>